<reference evidence="4" key="1">
    <citation type="submission" date="2018-05" db="EMBL/GenBank/DDBJ databases">
        <authorList>
            <person name="Liu B.-T."/>
        </authorList>
    </citation>
    <scope>NUCLEOTIDE SEQUENCE [LARGE SCALE GENOMIC DNA]</scope>
    <source>
        <strain evidence="4">WD6-1</strain>
    </source>
</reference>
<sequence>MFELSLYLFAVAFGGFALACLARWAVAVRALKEDAAAEYALRKAEKPATIAGIGETEFTALYLRTFQPRGALYAAGAAGSALALSPVAMLLVPALYDAIWLAVGAPEWAGRGGYAFMFALFFGIVAVWAAAAAVFARLHHRRAPEPWSHALARARGEPIPEETGWRRRPKWARRARPVTSSDEAADEA</sequence>
<dbReference type="EMBL" id="QEXV01000001">
    <property type="protein sequence ID" value="PWE18380.1"/>
    <property type="molecule type" value="Genomic_DNA"/>
</dbReference>
<dbReference type="RefSeq" id="WP_109251655.1">
    <property type="nucleotide sequence ID" value="NZ_QEXV01000001.1"/>
</dbReference>
<evidence type="ECO:0000313" key="3">
    <source>
        <dbReference type="EMBL" id="PWE18380.1"/>
    </source>
</evidence>
<comment type="caution">
    <text evidence="3">The sequence shown here is derived from an EMBL/GenBank/DDBJ whole genome shotgun (WGS) entry which is preliminary data.</text>
</comment>
<feature type="region of interest" description="Disordered" evidence="1">
    <location>
        <begin position="158"/>
        <end position="188"/>
    </location>
</feature>
<accession>A0A2U2BWL8</accession>
<feature type="transmembrane region" description="Helical" evidence="2">
    <location>
        <begin position="71"/>
        <end position="96"/>
    </location>
</feature>
<keyword evidence="2" id="KW-1133">Transmembrane helix</keyword>
<feature type="transmembrane region" description="Helical" evidence="2">
    <location>
        <begin position="116"/>
        <end position="136"/>
    </location>
</feature>
<keyword evidence="2" id="KW-0472">Membrane</keyword>
<dbReference type="Proteomes" id="UP000245168">
    <property type="component" value="Unassembled WGS sequence"/>
</dbReference>
<feature type="transmembrane region" description="Helical" evidence="2">
    <location>
        <begin position="6"/>
        <end position="26"/>
    </location>
</feature>
<proteinExistence type="predicted"/>
<keyword evidence="2" id="KW-0812">Transmembrane</keyword>
<feature type="compositionally biased region" description="Basic residues" evidence="1">
    <location>
        <begin position="166"/>
        <end position="176"/>
    </location>
</feature>
<dbReference type="AlphaFoldDB" id="A0A2U2BWL8"/>
<name>A0A2U2BWL8_9PROT</name>
<evidence type="ECO:0000256" key="1">
    <source>
        <dbReference type="SAM" id="MobiDB-lite"/>
    </source>
</evidence>
<dbReference type="OrthoDB" id="7631775at2"/>
<evidence type="ECO:0000313" key="4">
    <source>
        <dbReference type="Proteomes" id="UP000245168"/>
    </source>
</evidence>
<evidence type="ECO:0000256" key="2">
    <source>
        <dbReference type="SAM" id="Phobius"/>
    </source>
</evidence>
<gene>
    <name evidence="3" type="ORF">DDZ18_01885</name>
</gene>
<organism evidence="3 4">
    <name type="scientific">Marinicauda salina</name>
    <dbReference type="NCBI Taxonomy" id="2135793"/>
    <lineage>
        <taxon>Bacteria</taxon>
        <taxon>Pseudomonadati</taxon>
        <taxon>Pseudomonadota</taxon>
        <taxon>Alphaproteobacteria</taxon>
        <taxon>Maricaulales</taxon>
        <taxon>Maricaulaceae</taxon>
        <taxon>Marinicauda</taxon>
    </lineage>
</organism>
<protein>
    <submittedName>
        <fullName evidence="3">Uncharacterized protein</fullName>
    </submittedName>
</protein>
<keyword evidence="4" id="KW-1185">Reference proteome</keyword>